<dbReference type="SUPFAM" id="SSF48452">
    <property type="entry name" value="TPR-like"/>
    <property type="match status" value="1"/>
</dbReference>
<dbReference type="InterPro" id="IPR011990">
    <property type="entry name" value="TPR-like_helical_dom_sf"/>
</dbReference>
<dbReference type="Proteomes" id="UP000074247">
    <property type="component" value="Unassembled WGS sequence"/>
</dbReference>
<feature type="compositionally biased region" description="Basic and acidic residues" evidence="1">
    <location>
        <begin position="608"/>
        <end position="626"/>
    </location>
</feature>
<dbReference type="OrthoDB" id="10387725at2759"/>
<evidence type="ECO:0000313" key="2">
    <source>
        <dbReference type="EMBL" id="KYF43813.1"/>
    </source>
</evidence>
<feature type="compositionally biased region" description="Low complexity" evidence="1">
    <location>
        <begin position="182"/>
        <end position="206"/>
    </location>
</feature>
<evidence type="ECO:0000313" key="3">
    <source>
        <dbReference type="Proteomes" id="UP000074247"/>
    </source>
</evidence>
<protein>
    <submittedName>
        <fullName evidence="2">Tetratricopeptide repeat-containing protein</fullName>
    </submittedName>
</protein>
<feature type="region of interest" description="Disordered" evidence="1">
    <location>
        <begin position="29"/>
        <end position="55"/>
    </location>
</feature>
<feature type="region of interest" description="Disordered" evidence="1">
    <location>
        <begin position="154"/>
        <end position="206"/>
    </location>
</feature>
<dbReference type="VEuPathDB" id="ToxoDB:TGARI_286260"/>
<dbReference type="AlphaFoldDB" id="A0A139XYD9"/>
<gene>
    <name evidence="2" type="ORF">TGARI_286260</name>
</gene>
<name>A0A139XYD9_TOXGO</name>
<dbReference type="EMBL" id="AGQS02004577">
    <property type="protein sequence ID" value="KYF43813.1"/>
    <property type="molecule type" value="Genomic_DNA"/>
</dbReference>
<dbReference type="Gene3D" id="1.25.40.10">
    <property type="entry name" value="Tetratricopeptide repeat domain"/>
    <property type="match status" value="1"/>
</dbReference>
<feature type="compositionally biased region" description="Low complexity" evidence="1">
    <location>
        <begin position="507"/>
        <end position="534"/>
    </location>
</feature>
<accession>A0A139XYD9</accession>
<reference evidence="2 3" key="1">
    <citation type="journal article" date="2016" name="Nat. Commun.">
        <title>Local admixture of amplified and diversified secreted pathogenesis determinants shapes mosaic Toxoplasma gondii genomes.</title>
        <authorList>
            <person name="Lorenzi H."/>
            <person name="Khan A."/>
            <person name="Behnke M.S."/>
            <person name="Namasivayam S."/>
            <person name="Swapna L.S."/>
            <person name="Hadjithomas M."/>
            <person name="Karamycheva S."/>
            <person name="Pinney D."/>
            <person name="Brunk B.P."/>
            <person name="Ajioka J.W."/>
            <person name="Ajzenberg D."/>
            <person name="Boothroyd J.C."/>
            <person name="Boyle J.P."/>
            <person name="Darde M.L."/>
            <person name="Diaz-Miranda M.A."/>
            <person name="Dubey J.P."/>
            <person name="Fritz H.M."/>
            <person name="Gennari S.M."/>
            <person name="Gregory B.D."/>
            <person name="Kim K."/>
            <person name="Saeij J.P."/>
            <person name="Su C."/>
            <person name="White M.W."/>
            <person name="Zhu X.Q."/>
            <person name="Howe D.K."/>
            <person name="Rosenthal B.M."/>
            <person name="Grigg M.E."/>
            <person name="Parkinson J."/>
            <person name="Liu L."/>
            <person name="Kissinger J.C."/>
            <person name="Roos D.S."/>
            <person name="Sibley L.D."/>
        </authorList>
    </citation>
    <scope>NUCLEOTIDE SEQUENCE [LARGE SCALE GENOMIC DNA]</scope>
    <source>
        <strain evidence="2 3">ARI</strain>
    </source>
</reference>
<sequence>MAGRRLPSSRGLPLLSRLPHTKASFLHLPSSSSRLSSSFPPSRLSSSRVSSSRLSSSRLSASALPASSSSSHLTSSAAACSWPGPGVSPRLPRQPPARLLPLFSFPASPHASPGFTAVCSALSLPSCSFASESGQVGDGELLRRVEAAAARLTQEAEKRRLRQAEPHELDNHAAFSPPPSNRSPFSSSLSPQSPSSPPSHSSSLPLANAVGRDELLEKGGETLPAGPESTFVDVGYRVEKVSHWASAMNQLQSTLLLLHACPAEGGLKAELRRVAAKAYLDMAMLSHQCNKLDAAADAYQRALGFYLEQVLQDDLLCKEIETNTQREEAALSRSAALDIANCLSCVGVVEADRQNTAKAVEYLEQAMLWKASLVHSLPLAPLLKDLERQTGRTSSSLSLTKEARDERRQAMEIPLEPEGLFFDTMNSLGGIYLRQGKVRESTAVLRFAVKCMYSLGELYTGQRFRPLGRNHKRAEVQTVAETADDASEEPLTLGKLFHGDRNEEMSPKAPSSPSSLSSPSSSSLPSSLPSADASPGREQDAFAFFLTALCQHINEERRVLREEARRAAEQAEERKRELRRMQVKQMEARAGIPAERSEPSQDAPATAEGERREEGRSERKEGDTKEPCVAGTPAKTKMRSGAESLLPYGTIVFYNLSQSLLALGKHAEARDAVEKAEALAQLARKPDLESRVAALKVALSAPSV</sequence>
<feature type="compositionally biased region" description="Basic and acidic residues" evidence="1">
    <location>
        <begin position="154"/>
        <end position="171"/>
    </location>
</feature>
<organism evidence="2 3">
    <name type="scientific">Toxoplasma gondii ARI</name>
    <dbReference type="NCBI Taxonomy" id="1074872"/>
    <lineage>
        <taxon>Eukaryota</taxon>
        <taxon>Sar</taxon>
        <taxon>Alveolata</taxon>
        <taxon>Apicomplexa</taxon>
        <taxon>Conoidasida</taxon>
        <taxon>Coccidia</taxon>
        <taxon>Eucoccidiorida</taxon>
        <taxon>Eimeriorina</taxon>
        <taxon>Sarcocystidae</taxon>
        <taxon>Toxoplasma</taxon>
    </lineage>
</organism>
<proteinExistence type="predicted"/>
<evidence type="ECO:0000256" key="1">
    <source>
        <dbReference type="SAM" id="MobiDB-lite"/>
    </source>
</evidence>
<feature type="region of interest" description="Disordered" evidence="1">
    <location>
        <begin position="573"/>
        <end position="636"/>
    </location>
</feature>
<feature type="region of interest" description="Disordered" evidence="1">
    <location>
        <begin position="500"/>
        <end position="536"/>
    </location>
</feature>
<comment type="caution">
    <text evidence="2">The sequence shown here is derived from an EMBL/GenBank/DDBJ whole genome shotgun (WGS) entry which is preliminary data.</text>
</comment>